<accession>A0A6A5ESB8</accession>
<feature type="domain" description="Immunoglobulin" evidence="5">
    <location>
        <begin position="262"/>
        <end position="362"/>
    </location>
</feature>
<organism evidence="6 7">
    <name type="scientific">Perca fluviatilis</name>
    <name type="common">European perch</name>
    <dbReference type="NCBI Taxonomy" id="8168"/>
    <lineage>
        <taxon>Eukaryota</taxon>
        <taxon>Metazoa</taxon>
        <taxon>Chordata</taxon>
        <taxon>Craniata</taxon>
        <taxon>Vertebrata</taxon>
        <taxon>Euteleostomi</taxon>
        <taxon>Actinopterygii</taxon>
        <taxon>Neopterygii</taxon>
        <taxon>Teleostei</taxon>
        <taxon>Neoteleostei</taxon>
        <taxon>Acanthomorphata</taxon>
        <taxon>Eupercaria</taxon>
        <taxon>Perciformes</taxon>
        <taxon>Percoidei</taxon>
        <taxon>Percidae</taxon>
        <taxon>Percinae</taxon>
        <taxon>Perca</taxon>
    </lineage>
</organism>
<gene>
    <name evidence="6" type="ORF">PFLUV_G00049590</name>
</gene>
<dbReference type="SMART" id="SM00409">
    <property type="entry name" value="IG"/>
    <property type="match status" value="3"/>
</dbReference>
<dbReference type="Pfam" id="PF07686">
    <property type="entry name" value="V-set"/>
    <property type="match status" value="1"/>
</dbReference>
<keyword evidence="2" id="KW-0812">Transmembrane</keyword>
<evidence type="ECO:0000256" key="1">
    <source>
        <dbReference type="ARBA" id="ARBA00004370"/>
    </source>
</evidence>
<reference evidence="6 7" key="1">
    <citation type="submission" date="2019-06" db="EMBL/GenBank/DDBJ databases">
        <title>A chromosome-scale genome assembly of the European perch, Perca fluviatilis.</title>
        <authorList>
            <person name="Roques C."/>
            <person name="Zahm M."/>
            <person name="Cabau C."/>
            <person name="Klopp C."/>
            <person name="Bouchez O."/>
            <person name="Donnadieu C."/>
            <person name="Kuhl H."/>
            <person name="Gislard M."/>
            <person name="Guendouz S."/>
            <person name="Journot L."/>
            <person name="Haffray P."/>
            <person name="Bestin A."/>
            <person name="Morvezen R."/>
            <person name="Feron R."/>
            <person name="Wen M."/>
            <person name="Jouanno E."/>
            <person name="Herpin A."/>
            <person name="Schartl M."/>
            <person name="Postlethwait J."/>
            <person name="Schaerlinger B."/>
            <person name="Chardard D."/>
            <person name="Lecocq T."/>
            <person name="Poncet C."/>
            <person name="Jaffrelo L."/>
            <person name="Lampietro C."/>
            <person name="Guiguen Y."/>
        </authorList>
    </citation>
    <scope>NUCLEOTIDE SEQUENCE [LARGE SCALE GENOMIC DNA]</scope>
    <source>
        <tissue evidence="6">Blood</tissue>
    </source>
</reference>
<dbReference type="InterPro" id="IPR036179">
    <property type="entry name" value="Ig-like_dom_sf"/>
</dbReference>
<feature type="domain" description="Immunoglobulin" evidence="5">
    <location>
        <begin position="81"/>
        <end position="155"/>
    </location>
</feature>
<dbReference type="Proteomes" id="UP000465112">
    <property type="component" value="Chromosome 4"/>
</dbReference>
<proteinExistence type="predicted"/>
<feature type="compositionally biased region" description="Low complexity" evidence="4">
    <location>
        <begin position="426"/>
        <end position="443"/>
    </location>
</feature>
<keyword evidence="7" id="KW-1185">Reference proteome</keyword>
<dbReference type="InterPro" id="IPR013783">
    <property type="entry name" value="Ig-like_fold"/>
</dbReference>
<feature type="domain" description="Immunoglobulin" evidence="5">
    <location>
        <begin position="161"/>
        <end position="257"/>
    </location>
</feature>
<evidence type="ECO:0000256" key="2">
    <source>
        <dbReference type="ARBA" id="ARBA00022692"/>
    </source>
</evidence>
<dbReference type="InterPro" id="IPR003599">
    <property type="entry name" value="Ig_sub"/>
</dbReference>
<dbReference type="GO" id="GO:0004888">
    <property type="term" value="F:transmembrane signaling receptor activity"/>
    <property type="evidence" value="ECO:0007669"/>
    <property type="project" value="TreeGrafter"/>
</dbReference>
<evidence type="ECO:0000259" key="5">
    <source>
        <dbReference type="SMART" id="SM00409"/>
    </source>
</evidence>
<name>A0A6A5ESB8_PERFL</name>
<keyword evidence="3" id="KW-0472">Membrane</keyword>
<feature type="region of interest" description="Disordered" evidence="4">
    <location>
        <begin position="426"/>
        <end position="454"/>
    </location>
</feature>
<sequence length="454" mass="50801">MRRASGRAVQTLNINLQMKIGTDSRVENSLTEDFSIQINTMRNFLLIFLSLMITGWEASSEVKGCTDGWVEFICQHNPTHQYQSVDVVKNNHTIIGSTQKNVWQTKNIFSVYYDAANRKLRVVIKPLQHGDSGEYKCKFIFEGKSESDKVDLNVGKGCQTPFNQTAYRTAKTTISCDKRNSTVMFFCKENGSICEDILSTKSFLRSNGSFTLTETSSSFNMSISNVSSQHAGVYWCGVETDKGSNRAALRKIQLEVEDTITSFTRYPTVGQNLTYWCGYPKSARKKSKFICKGEDPSICRQIVSTTQSNAGKFSMMDDNVKKITITVRNITTEDTGTYWCGAESNDPKQSNPFFHRFRMTVGRSKNKRNAAAAAHHIKEDNIYEEIQEPPSASLHYSTVNFTNCSDKAGAETLLTKPSSSACEYSTVKNSQSQTSSTVNQPSSEDPLYSTVNKS</sequence>
<dbReference type="AlphaFoldDB" id="A0A6A5ESB8"/>
<evidence type="ECO:0000256" key="3">
    <source>
        <dbReference type="ARBA" id="ARBA00023136"/>
    </source>
</evidence>
<dbReference type="PANTHER" id="PTHR11860:SF87">
    <property type="entry name" value="CMRF35-LIKE MOLECULE 8"/>
    <property type="match status" value="1"/>
</dbReference>
<evidence type="ECO:0000313" key="6">
    <source>
        <dbReference type="EMBL" id="KAF1392151.1"/>
    </source>
</evidence>
<dbReference type="InterPro" id="IPR013106">
    <property type="entry name" value="Ig_V-set"/>
</dbReference>
<dbReference type="EMBL" id="VHII01000004">
    <property type="protein sequence ID" value="KAF1392151.1"/>
    <property type="molecule type" value="Genomic_DNA"/>
</dbReference>
<evidence type="ECO:0000256" key="4">
    <source>
        <dbReference type="SAM" id="MobiDB-lite"/>
    </source>
</evidence>
<dbReference type="InterPro" id="IPR050671">
    <property type="entry name" value="CD300_family_receptors"/>
</dbReference>
<dbReference type="PANTHER" id="PTHR11860">
    <property type="entry name" value="POLYMERIC-IMMUNOGLOBULIN RECEPTOR"/>
    <property type="match status" value="1"/>
</dbReference>
<protein>
    <recommendedName>
        <fullName evidence="5">Immunoglobulin domain-containing protein</fullName>
    </recommendedName>
</protein>
<comment type="caution">
    <text evidence="6">The sequence shown here is derived from an EMBL/GenBank/DDBJ whole genome shotgun (WGS) entry which is preliminary data.</text>
</comment>
<evidence type="ECO:0000313" key="7">
    <source>
        <dbReference type="Proteomes" id="UP000465112"/>
    </source>
</evidence>
<dbReference type="GO" id="GO:0005886">
    <property type="term" value="C:plasma membrane"/>
    <property type="evidence" value="ECO:0007669"/>
    <property type="project" value="TreeGrafter"/>
</dbReference>
<dbReference type="SUPFAM" id="SSF48726">
    <property type="entry name" value="Immunoglobulin"/>
    <property type="match status" value="2"/>
</dbReference>
<comment type="subcellular location">
    <subcellularLocation>
        <location evidence="1">Membrane</location>
    </subcellularLocation>
</comment>
<dbReference type="Gene3D" id="2.60.40.10">
    <property type="entry name" value="Immunoglobulins"/>
    <property type="match status" value="3"/>
</dbReference>